<gene>
    <name evidence="1" type="ORF">Pint_29900</name>
</gene>
<organism evidence="1 2">
    <name type="scientific">Pistacia integerrima</name>
    <dbReference type="NCBI Taxonomy" id="434235"/>
    <lineage>
        <taxon>Eukaryota</taxon>
        <taxon>Viridiplantae</taxon>
        <taxon>Streptophyta</taxon>
        <taxon>Embryophyta</taxon>
        <taxon>Tracheophyta</taxon>
        <taxon>Spermatophyta</taxon>
        <taxon>Magnoliopsida</taxon>
        <taxon>eudicotyledons</taxon>
        <taxon>Gunneridae</taxon>
        <taxon>Pentapetalae</taxon>
        <taxon>rosids</taxon>
        <taxon>malvids</taxon>
        <taxon>Sapindales</taxon>
        <taxon>Anacardiaceae</taxon>
        <taxon>Pistacia</taxon>
    </lineage>
</organism>
<reference evidence="2" key="1">
    <citation type="journal article" date="2023" name="G3 (Bethesda)">
        <title>Genome assembly and association tests identify interacting loci associated with vigor, precocity, and sex in interspecific pistachio rootstocks.</title>
        <authorList>
            <person name="Palmer W."/>
            <person name="Jacygrad E."/>
            <person name="Sagayaradj S."/>
            <person name="Cavanaugh K."/>
            <person name="Han R."/>
            <person name="Bertier L."/>
            <person name="Beede B."/>
            <person name="Kafkas S."/>
            <person name="Golino D."/>
            <person name="Preece J."/>
            <person name="Michelmore R."/>
        </authorList>
    </citation>
    <scope>NUCLEOTIDE SEQUENCE [LARGE SCALE GENOMIC DNA]</scope>
</reference>
<evidence type="ECO:0000313" key="1">
    <source>
        <dbReference type="EMBL" id="KAJ0007375.1"/>
    </source>
</evidence>
<evidence type="ECO:0000313" key="2">
    <source>
        <dbReference type="Proteomes" id="UP001163603"/>
    </source>
</evidence>
<proteinExistence type="predicted"/>
<dbReference type="Proteomes" id="UP001163603">
    <property type="component" value="Chromosome 15"/>
</dbReference>
<accession>A0ACC0WZN1</accession>
<sequence length="110" mass="12509">MERKTVVVMLMVMLVLMFPGRATAGFDKCYAHCYAECVIDMRRRIPYVPGKLLPCAWMCLKHCMFHPASSDLFYCQIGCAIDSCFDNIDDATKMAGCVENCSNNFCKNKR</sequence>
<name>A0ACC0WZN1_9ROSI</name>
<protein>
    <submittedName>
        <fullName evidence="1">Uncharacterized protein</fullName>
    </submittedName>
</protein>
<dbReference type="EMBL" id="CM047750">
    <property type="protein sequence ID" value="KAJ0007375.1"/>
    <property type="molecule type" value="Genomic_DNA"/>
</dbReference>
<comment type="caution">
    <text evidence="1">The sequence shown here is derived from an EMBL/GenBank/DDBJ whole genome shotgun (WGS) entry which is preliminary data.</text>
</comment>
<keyword evidence="2" id="KW-1185">Reference proteome</keyword>